<comment type="caution">
    <text evidence="4">The sequence shown here is derived from an EMBL/GenBank/DDBJ whole genome shotgun (WGS) entry which is preliminary data.</text>
</comment>
<dbReference type="RefSeq" id="WP_188752813.1">
    <property type="nucleotide sequence ID" value="NZ_BMIK01000015.1"/>
</dbReference>
<evidence type="ECO:0000259" key="3">
    <source>
        <dbReference type="PROSITE" id="PS51371"/>
    </source>
</evidence>
<dbReference type="EMBL" id="BMIK01000015">
    <property type="protein sequence ID" value="GGC40346.1"/>
    <property type="molecule type" value="Genomic_DNA"/>
</dbReference>
<name>A0ABQ1MGD5_9SPHI</name>
<accession>A0ABQ1MGD5</accession>
<dbReference type="PANTHER" id="PTHR43080:SF2">
    <property type="entry name" value="CBS DOMAIN-CONTAINING PROTEIN"/>
    <property type="match status" value="1"/>
</dbReference>
<evidence type="ECO:0000313" key="4">
    <source>
        <dbReference type="EMBL" id="GGC40346.1"/>
    </source>
</evidence>
<dbReference type="InterPro" id="IPR046342">
    <property type="entry name" value="CBS_dom_sf"/>
</dbReference>
<dbReference type="Proteomes" id="UP000597338">
    <property type="component" value="Unassembled WGS sequence"/>
</dbReference>
<dbReference type="PROSITE" id="PS51371">
    <property type="entry name" value="CBS"/>
    <property type="match status" value="2"/>
</dbReference>
<evidence type="ECO:0000256" key="2">
    <source>
        <dbReference type="PROSITE-ProRule" id="PRU00703"/>
    </source>
</evidence>
<keyword evidence="1 2" id="KW-0129">CBS domain</keyword>
<keyword evidence="5" id="KW-1185">Reference proteome</keyword>
<dbReference type="CDD" id="cd02205">
    <property type="entry name" value="CBS_pair_SF"/>
    <property type="match status" value="1"/>
</dbReference>
<dbReference type="SMART" id="SM00116">
    <property type="entry name" value="CBS"/>
    <property type="match status" value="2"/>
</dbReference>
<organism evidence="4 5">
    <name type="scientific">Parapedobacter defluvii</name>
    <dbReference type="NCBI Taxonomy" id="2045106"/>
    <lineage>
        <taxon>Bacteria</taxon>
        <taxon>Pseudomonadati</taxon>
        <taxon>Bacteroidota</taxon>
        <taxon>Sphingobacteriia</taxon>
        <taxon>Sphingobacteriales</taxon>
        <taxon>Sphingobacteriaceae</taxon>
        <taxon>Parapedobacter</taxon>
    </lineage>
</organism>
<gene>
    <name evidence="4" type="ORF">GCM10011386_35530</name>
</gene>
<protein>
    <recommendedName>
        <fullName evidence="3">CBS domain-containing protein</fullName>
    </recommendedName>
</protein>
<evidence type="ECO:0000256" key="1">
    <source>
        <dbReference type="ARBA" id="ARBA00023122"/>
    </source>
</evidence>
<feature type="domain" description="CBS" evidence="3">
    <location>
        <begin position="97"/>
        <end position="150"/>
    </location>
</feature>
<dbReference type="SUPFAM" id="SSF54631">
    <property type="entry name" value="CBS-domain pair"/>
    <property type="match status" value="1"/>
</dbReference>
<dbReference type="InterPro" id="IPR051257">
    <property type="entry name" value="Diverse_CBS-Domain"/>
</dbReference>
<feature type="domain" description="CBS" evidence="3">
    <location>
        <begin position="22"/>
        <end position="83"/>
    </location>
</feature>
<reference evidence="5" key="1">
    <citation type="journal article" date="2019" name="Int. J. Syst. Evol. Microbiol.">
        <title>The Global Catalogue of Microorganisms (GCM) 10K type strain sequencing project: providing services to taxonomists for standard genome sequencing and annotation.</title>
        <authorList>
            <consortium name="The Broad Institute Genomics Platform"/>
            <consortium name="The Broad Institute Genome Sequencing Center for Infectious Disease"/>
            <person name="Wu L."/>
            <person name="Ma J."/>
        </authorList>
    </citation>
    <scope>NUCLEOTIDE SEQUENCE [LARGE SCALE GENOMIC DNA]</scope>
    <source>
        <strain evidence="5">CGMCC 1.15342</strain>
    </source>
</reference>
<dbReference type="Pfam" id="PF00571">
    <property type="entry name" value="CBS"/>
    <property type="match status" value="2"/>
</dbReference>
<dbReference type="Gene3D" id="3.10.580.10">
    <property type="entry name" value="CBS-domain"/>
    <property type="match status" value="2"/>
</dbReference>
<sequence>MKKKLDQISLSERKRTPIAKIILENKVVVHAKDPISLAYGLMMWHNLKYICVTDQEKRVVGIISNKQIKRLGFGYEYDGHDDVELGMFDMLQVDQVMDKNPPIVSSQTIVLEVAELMIAKDLTALPVVHDGKVDGSIDINDILLFLLTGL</sequence>
<dbReference type="InterPro" id="IPR000644">
    <property type="entry name" value="CBS_dom"/>
</dbReference>
<evidence type="ECO:0000313" key="5">
    <source>
        <dbReference type="Proteomes" id="UP000597338"/>
    </source>
</evidence>
<proteinExistence type="predicted"/>
<dbReference type="PANTHER" id="PTHR43080">
    <property type="entry name" value="CBS DOMAIN-CONTAINING PROTEIN CBSX3, MITOCHONDRIAL"/>
    <property type="match status" value="1"/>
</dbReference>